<dbReference type="Proteomes" id="UP000887568">
    <property type="component" value="Unplaced"/>
</dbReference>
<feature type="domain" description="Beta-lactamase-related" evidence="1">
    <location>
        <begin position="47"/>
        <end position="394"/>
    </location>
</feature>
<evidence type="ECO:0000259" key="1">
    <source>
        <dbReference type="Pfam" id="PF00144"/>
    </source>
</evidence>
<accession>A0A914BSW1</accession>
<evidence type="ECO:0000313" key="2">
    <source>
        <dbReference type="EnsemblMetazoa" id="XP_038078602.1"/>
    </source>
</evidence>
<dbReference type="InterPro" id="IPR052907">
    <property type="entry name" value="Beta-lactamase/esterase"/>
</dbReference>
<dbReference type="EnsemblMetazoa" id="XM_038222674.1">
    <property type="protein sequence ID" value="XP_038078602.1"/>
    <property type="gene ID" value="LOC119745956"/>
</dbReference>
<name>A0A914BSW1_PATMI</name>
<dbReference type="AlphaFoldDB" id="A0A914BSW1"/>
<dbReference type="OrthoDB" id="5946976at2759"/>
<dbReference type="Pfam" id="PF00144">
    <property type="entry name" value="Beta-lactamase"/>
    <property type="match status" value="1"/>
</dbReference>
<dbReference type="Gene3D" id="3.40.710.10">
    <property type="entry name" value="DD-peptidase/beta-lactamase superfamily"/>
    <property type="match status" value="1"/>
</dbReference>
<dbReference type="GeneID" id="119745956"/>
<dbReference type="RefSeq" id="XP_038078602.1">
    <property type="nucleotide sequence ID" value="XM_038222674.1"/>
</dbReference>
<protein>
    <recommendedName>
        <fullName evidence="1">Beta-lactamase-related domain-containing protein</fullName>
    </recommendedName>
</protein>
<dbReference type="PANTHER" id="PTHR43319:SF3">
    <property type="entry name" value="BETA-LACTAMASE-RELATED DOMAIN-CONTAINING PROTEIN"/>
    <property type="match status" value="1"/>
</dbReference>
<sequence>MAFMKSAILVCVTAVLTVYLPQLWTKTRPIITAGTVQPGFEPVAKLFRENFENGVEYPTAGSALSVYYKGSKVVDIWGGYADSEAGRPWKEDTLTVVFSATKGMAALCMAVLVDRGHLDYDKTVASYWPEFAQNGKENVTVRTLLNHQAGLSEISDEDTYALLGDQDALGEFLARYAPEWEPGTAQRYHSWSFGLYASQVLRRADPKHRTLGQFFKEEISQPFGIDFHIGFPLELYHRYPRLSWASAYMWFKEMMSSPIMREFIWQRVKTGELGAIFKPAEFQEFMIPEKLALEQPSAYGVGTARALAKVYGTLANGGATLKGQRLLSEDVMKQFTDQAQVEALGIPDGTPIILNLGFFIDEKAKRFGHPGAGGQHAIADPQHKLGFGYVSSFLSTYTVGRDHRFHPLLEETYKCIEKLEAK</sequence>
<organism evidence="2 3">
    <name type="scientific">Patiria miniata</name>
    <name type="common">Bat star</name>
    <name type="synonym">Asterina miniata</name>
    <dbReference type="NCBI Taxonomy" id="46514"/>
    <lineage>
        <taxon>Eukaryota</taxon>
        <taxon>Metazoa</taxon>
        <taxon>Echinodermata</taxon>
        <taxon>Eleutherozoa</taxon>
        <taxon>Asterozoa</taxon>
        <taxon>Asteroidea</taxon>
        <taxon>Valvatacea</taxon>
        <taxon>Valvatida</taxon>
        <taxon>Asterinidae</taxon>
        <taxon>Patiria</taxon>
    </lineage>
</organism>
<dbReference type="InterPro" id="IPR001466">
    <property type="entry name" value="Beta-lactam-related"/>
</dbReference>
<proteinExistence type="predicted"/>
<keyword evidence="3" id="KW-1185">Reference proteome</keyword>
<dbReference type="OMA" id="TNKPEWR"/>
<evidence type="ECO:0000313" key="3">
    <source>
        <dbReference type="Proteomes" id="UP000887568"/>
    </source>
</evidence>
<dbReference type="PANTHER" id="PTHR43319">
    <property type="entry name" value="BETA-LACTAMASE-RELATED"/>
    <property type="match status" value="1"/>
</dbReference>
<reference evidence="2" key="1">
    <citation type="submission" date="2022-11" db="UniProtKB">
        <authorList>
            <consortium name="EnsemblMetazoa"/>
        </authorList>
    </citation>
    <scope>IDENTIFICATION</scope>
</reference>
<dbReference type="SUPFAM" id="SSF56601">
    <property type="entry name" value="beta-lactamase/transpeptidase-like"/>
    <property type="match status" value="1"/>
</dbReference>
<dbReference type="InterPro" id="IPR012338">
    <property type="entry name" value="Beta-lactam/transpept-like"/>
</dbReference>